<reference evidence="2 3" key="1">
    <citation type="journal article" date="2018" name="Nat. Ecol. Evol.">
        <title>Shark genomes provide insights into elasmobranch evolution and the origin of vertebrates.</title>
        <authorList>
            <person name="Hara Y"/>
            <person name="Yamaguchi K"/>
            <person name="Onimaru K"/>
            <person name="Kadota M"/>
            <person name="Koyanagi M"/>
            <person name="Keeley SD"/>
            <person name="Tatsumi K"/>
            <person name="Tanaka K"/>
            <person name="Motone F"/>
            <person name="Kageyama Y"/>
            <person name="Nozu R"/>
            <person name="Adachi N"/>
            <person name="Nishimura O"/>
            <person name="Nakagawa R"/>
            <person name="Tanegashima C"/>
            <person name="Kiyatake I"/>
            <person name="Matsumoto R"/>
            <person name="Murakumo K"/>
            <person name="Nishida K"/>
            <person name="Terakita A"/>
            <person name="Kuratani S"/>
            <person name="Sato K"/>
            <person name="Hyodo S Kuraku.S."/>
        </authorList>
    </citation>
    <scope>NUCLEOTIDE SEQUENCE [LARGE SCALE GENOMIC DNA]</scope>
</reference>
<name>A0A401Q788_SCYTO</name>
<gene>
    <name evidence="2" type="ORF">scyTo_0022149</name>
</gene>
<dbReference type="EMBL" id="BFAA01021398">
    <property type="protein sequence ID" value="GCB81264.1"/>
    <property type="molecule type" value="Genomic_DNA"/>
</dbReference>
<organism evidence="2 3">
    <name type="scientific">Scyliorhinus torazame</name>
    <name type="common">Cloudy catshark</name>
    <name type="synonym">Catulus torazame</name>
    <dbReference type="NCBI Taxonomy" id="75743"/>
    <lineage>
        <taxon>Eukaryota</taxon>
        <taxon>Metazoa</taxon>
        <taxon>Chordata</taxon>
        <taxon>Craniata</taxon>
        <taxon>Vertebrata</taxon>
        <taxon>Chondrichthyes</taxon>
        <taxon>Elasmobranchii</taxon>
        <taxon>Galeomorphii</taxon>
        <taxon>Galeoidea</taxon>
        <taxon>Carcharhiniformes</taxon>
        <taxon>Scyliorhinidae</taxon>
        <taxon>Scyliorhinus</taxon>
    </lineage>
</organism>
<sequence>MLHCIFLPAPVCVWRQSYLFLTFPAEQSNEFSLPSDCVEPSGPIPGLPRKHPATAEDKSSRDCETEAFQVYH</sequence>
<evidence type="ECO:0000256" key="1">
    <source>
        <dbReference type="SAM" id="MobiDB-lite"/>
    </source>
</evidence>
<evidence type="ECO:0000313" key="3">
    <source>
        <dbReference type="Proteomes" id="UP000288216"/>
    </source>
</evidence>
<dbReference type="AlphaFoldDB" id="A0A401Q788"/>
<proteinExistence type="predicted"/>
<feature type="compositionally biased region" description="Basic and acidic residues" evidence="1">
    <location>
        <begin position="53"/>
        <end position="64"/>
    </location>
</feature>
<keyword evidence="3" id="KW-1185">Reference proteome</keyword>
<dbReference type="Proteomes" id="UP000288216">
    <property type="component" value="Unassembled WGS sequence"/>
</dbReference>
<comment type="caution">
    <text evidence="2">The sequence shown here is derived from an EMBL/GenBank/DDBJ whole genome shotgun (WGS) entry which is preliminary data.</text>
</comment>
<accession>A0A401Q788</accession>
<evidence type="ECO:0000313" key="2">
    <source>
        <dbReference type="EMBL" id="GCB81264.1"/>
    </source>
</evidence>
<feature type="region of interest" description="Disordered" evidence="1">
    <location>
        <begin position="34"/>
        <end position="64"/>
    </location>
</feature>
<protein>
    <submittedName>
        <fullName evidence="2">Uncharacterized protein</fullName>
    </submittedName>
</protein>